<keyword evidence="1" id="KW-0378">Hydrolase</keyword>
<proteinExistence type="predicted"/>
<evidence type="ECO:0000313" key="6">
    <source>
        <dbReference type="Proteomes" id="UP000445000"/>
    </source>
</evidence>
<evidence type="ECO:0000313" key="5">
    <source>
        <dbReference type="EMBL" id="GFE83640.1"/>
    </source>
</evidence>
<keyword evidence="6" id="KW-1185">Reference proteome</keyword>
<evidence type="ECO:0000256" key="1">
    <source>
        <dbReference type="ARBA" id="ARBA00022801"/>
    </source>
</evidence>
<dbReference type="RefSeq" id="WP_161815238.1">
    <property type="nucleotide sequence ID" value="NZ_BLJN01000006.1"/>
</dbReference>
<protein>
    <submittedName>
        <fullName evidence="5">Gluconolactonase</fullName>
    </submittedName>
</protein>
<feature type="domain" description="SMP-30/Gluconolactonase/LRE-like region" evidence="4">
    <location>
        <begin position="70"/>
        <end position="334"/>
    </location>
</feature>
<keyword evidence="3" id="KW-0732">Signal</keyword>
<dbReference type="PANTHER" id="PTHR47572:SF4">
    <property type="entry name" value="LACTONASE DRP35"/>
    <property type="match status" value="1"/>
</dbReference>
<feature type="signal peptide" evidence="3">
    <location>
        <begin position="1"/>
        <end position="25"/>
    </location>
</feature>
<evidence type="ECO:0000256" key="2">
    <source>
        <dbReference type="SAM" id="MobiDB-lite"/>
    </source>
</evidence>
<dbReference type="InterPro" id="IPR013658">
    <property type="entry name" value="SGL"/>
</dbReference>
<dbReference type="InterPro" id="IPR011042">
    <property type="entry name" value="6-blade_b-propeller_TolB-like"/>
</dbReference>
<comment type="caution">
    <text evidence="5">The sequence shown here is derived from an EMBL/GenBank/DDBJ whole genome shotgun (WGS) entry which is preliminary data.</text>
</comment>
<dbReference type="Pfam" id="PF08450">
    <property type="entry name" value="SGL"/>
    <property type="match status" value="1"/>
</dbReference>
<dbReference type="Proteomes" id="UP000445000">
    <property type="component" value="Unassembled WGS sequence"/>
</dbReference>
<sequence length="363" mass="39928">MKRQTRMLVALLSTLAFGSQGNAIAAPDQKASGEPSPSEQHPASDIYDPLGLVSSGRHGQLVTLAAGFSFTEGPAVDRHGNVYFTDQPNDRIYRWDAGTRKVELFLEGTGRANGMAFDREGNLIAAADRYGELWKIRPDGTHEVLIDHYQGKRLNGPNDVWINPTNGGIYLTDPIFPRAYWDADDPRQQPWEPTHSEQAPQGKGGYVYYLPPGAHRLVRVTTEAMGWESDSWPNGVVGTPDGKKLYVNKWYYDNKGGTWVFDIKADGTLANMRKFTDWGGDGMSMDELGNVYISNGEGVLAFDPNGTLILKIPTGSGATNNTFAGRDGKTLFITGPVDQVTAIRMKVRGARDGCRHCPPRHKK</sequence>
<dbReference type="PANTHER" id="PTHR47572">
    <property type="entry name" value="LIPOPROTEIN-RELATED"/>
    <property type="match status" value="1"/>
</dbReference>
<dbReference type="EMBL" id="BLJN01000006">
    <property type="protein sequence ID" value="GFE83640.1"/>
    <property type="molecule type" value="Genomic_DNA"/>
</dbReference>
<gene>
    <name evidence="5" type="ORF">GCM10011487_56400</name>
</gene>
<feature type="chain" id="PRO_5032477531" evidence="3">
    <location>
        <begin position="26"/>
        <end position="363"/>
    </location>
</feature>
<dbReference type="InterPro" id="IPR051262">
    <property type="entry name" value="SMP-30/CGR1_Lactonase"/>
</dbReference>
<evidence type="ECO:0000259" key="4">
    <source>
        <dbReference type="Pfam" id="PF08450"/>
    </source>
</evidence>
<organism evidence="5 6">
    <name type="scientific">Steroidobacter agaridevorans</name>
    <dbReference type="NCBI Taxonomy" id="2695856"/>
    <lineage>
        <taxon>Bacteria</taxon>
        <taxon>Pseudomonadati</taxon>
        <taxon>Pseudomonadota</taxon>
        <taxon>Gammaproteobacteria</taxon>
        <taxon>Steroidobacterales</taxon>
        <taxon>Steroidobacteraceae</taxon>
        <taxon>Steroidobacter</taxon>
    </lineage>
</organism>
<feature type="region of interest" description="Disordered" evidence="2">
    <location>
        <begin position="25"/>
        <end position="48"/>
    </location>
</feature>
<accession>A0A829YK73</accession>
<dbReference type="Gene3D" id="2.120.10.30">
    <property type="entry name" value="TolB, C-terminal domain"/>
    <property type="match status" value="1"/>
</dbReference>
<feature type="region of interest" description="Disordered" evidence="2">
    <location>
        <begin position="184"/>
        <end position="203"/>
    </location>
</feature>
<dbReference type="AlphaFoldDB" id="A0A829YK73"/>
<name>A0A829YK73_9GAMM</name>
<dbReference type="SUPFAM" id="SSF63829">
    <property type="entry name" value="Calcium-dependent phosphotriesterase"/>
    <property type="match status" value="1"/>
</dbReference>
<evidence type="ECO:0000256" key="3">
    <source>
        <dbReference type="SAM" id="SignalP"/>
    </source>
</evidence>
<dbReference type="GO" id="GO:0016787">
    <property type="term" value="F:hydrolase activity"/>
    <property type="evidence" value="ECO:0007669"/>
    <property type="project" value="UniProtKB-KW"/>
</dbReference>
<reference evidence="6" key="1">
    <citation type="submission" date="2020-01" db="EMBL/GenBank/DDBJ databases">
        <title>'Steroidobacter agaridevorans' sp. nov., agar-degrading bacteria isolated from rhizosphere soils.</title>
        <authorList>
            <person name="Ikenaga M."/>
            <person name="Kataoka M."/>
            <person name="Murouchi A."/>
            <person name="Katsuragi S."/>
            <person name="Sakai M."/>
        </authorList>
    </citation>
    <scope>NUCLEOTIDE SEQUENCE [LARGE SCALE GENOMIC DNA]</scope>
    <source>
        <strain evidence="6">YU21-B</strain>
    </source>
</reference>